<dbReference type="AlphaFoldDB" id="A0A3A1NYI1"/>
<dbReference type="RefSeq" id="WP_191229311.1">
    <property type="nucleotide sequence ID" value="NZ_QXFM01000143.1"/>
</dbReference>
<dbReference type="Gene3D" id="2.20.200.10">
    <property type="entry name" value="Outer membrane efflux proteins (OEP)"/>
    <property type="match status" value="1"/>
</dbReference>
<dbReference type="PANTHER" id="PTHR30203">
    <property type="entry name" value="OUTER MEMBRANE CATION EFFLUX PROTEIN"/>
    <property type="match status" value="1"/>
</dbReference>
<organism evidence="3 4">
    <name type="scientific">Aurantiacibacter xanthus</name>
    <dbReference type="NCBI Taxonomy" id="1784712"/>
    <lineage>
        <taxon>Bacteria</taxon>
        <taxon>Pseudomonadati</taxon>
        <taxon>Pseudomonadota</taxon>
        <taxon>Alphaproteobacteria</taxon>
        <taxon>Sphingomonadales</taxon>
        <taxon>Erythrobacteraceae</taxon>
        <taxon>Aurantiacibacter</taxon>
    </lineage>
</organism>
<comment type="caution">
    <text evidence="3">The sequence shown here is derived from an EMBL/GenBank/DDBJ whole genome shotgun (WGS) entry which is preliminary data.</text>
</comment>
<feature type="region of interest" description="Disordered" evidence="2">
    <location>
        <begin position="161"/>
        <end position="180"/>
    </location>
</feature>
<dbReference type="GO" id="GO:0015562">
    <property type="term" value="F:efflux transmembrane transporter activity"/>
    <property type="evidence" value="ECO:0007669"/>
    <property type="project" value="InterPro"/>
</dbReference>
<dbReference type="PANTHER" id="PTHR30203:SF30">
    <property type="entry name" value="OUTER MEMBRANE PROTEIN-RELATED"/>
    <property type="match status" value="1"/>
</dbReference>
<evidence type="ECO:0008006" key="5">
    <source>
        <dbReference type="Google" id="ProtNLM"/>
    </source>
</evidence>
<gene>
    <name evidence="3" type="ORF">D2V17_19500</name>
</gene>
<feature type="compositionally biased region" description="Basic and acidic residues" evidence="2">
    <location>
        <begin position="171"/>
        <end position="180"/>
    </location>
</feature>
<dbReference type="Gene3D" id="1.20.1600.10">
    <property type="entry name" value="Outer membrane efflux proteins (OEP)"/>
    <property type="match status" value="1"/>
</dbReference>
<evidence type="ECO:0000313" key="4">
    <source>
        <dbReference type="Proteomes" id="UP000265366"/>
    </source>
</evidence>
<evidence type="ECO:0000256" key="1">
    <source>
        <dbReference type="ARBA" id="ARBA00007613"/>
    </source>
</evidence>
<reference evidence="3 4" key="1">
    <citation type="submission" date="2018-08" db="EMBL/GenBank/DDBJ databases">
        <title>Erythrobacter zhengii sp.nov., a bacterium isolated from deep-sea sediment.</title>
        <authorList>
            <person name="Fang C."/>
            <person name="Wu Y.-H."/>
            <person name="Sun C."/>
            <person name="Wang H."/>
            <person name="Cheng H."/>
            <person name="Meng F.-X."/>
            <person name="Wang C.-S."/>
            <person name="Xu X.-W."/>
        </authorList>
    </citation>
    <scope>NUCLEOTIDE SEQUENCE [LARGE SCALE GENOMIC DNA]</scope>
    <source>
        <strain evidence="3 4">CCTCC AB 2015396</strain>
    </source>
</reference>
<dbReference type="EMBL" id="QXFM01000143">
    <property type="protein sequence ID" value="RIV80371.1"/>
    <property type="molecule type" value="Genomic_DNA"/>
</dbReference>
<accession>A0A3A1NYI1</accession>
<feature type="non-terminal residue" evidence="3">
    <location>
        <position position="1"/>
    </location>
</feature>
<dbReference type="Pfam" id="PF02321">
    <property type="entry name" value="OEP"/>
    <property type="match status" value="1"/>
</dbReference>
<name>A0A3A1NYI1_9SPHN</name>
<dbReference type="SUPFAM" id="SSF56954">
    <property type="entry name" value="Outer membrane efflux proteins (OEP)"/>
    <property type="match status" value="1"/>
</dbReference>
<comment type="similarity">
    <text evidence="1">Belongs to the outer membrane factor (OMF) (TC 1.B.17) family.</text>
</comment>
<evidence type="ECO:0000313" key="3">
    <source>
        <dbReference type="EMBL" id="RIV80371.1"/>
    </source>
</evidence>
<dbReference type="InterPro" id="IPR003423">
    <property type="entry name" value="OMP_efflux"/>
</dbReference>
<protein>
    <recommendedName>
        <fullName evidence="5">RND transporter</fullName>
    </recommendedName>
</protein>
<dbReference type="Proteomes" id="UP000265366">
    <property type="component" value="Unassembled WGS sequence"/>
</dbReference>
<dbReference type="InterPro" id="IPR010131">
    <property type="entry name" value="MdtP/NodT-like"/>
</dbReference>
<proteinExistence type="inferred from homology"/>
<keyword evidence="4" id="KW-1185">Reference proteome</keyword>
<sequence>DQASKARLPRLSLTGLAGAVSDALENIFDPTATLFSIGGNVAAPIYQGGALAAGENIADAELRAAIAQYAGAALAAFEEVETALDSGVVLRRRRDAAVIRVREIEEALRIEDLRYRVGESSLLDVLQIRQQAITARSDLATIERMEREQFVTLNLALGGSWNAPEADPPEISEKDGDANP</sequence>
<evidence type="ECO:0000256" key="2">
    <source>
        <dbReference type="SAM" id="MobiDB-lite"/>
    </source>
</evidence>